<dbReference type="Gene3D" id="1.25.40.20">
    <property type="entry name" value="Ankyrin repeat-containing domain"/>
    <property type="match status" value="2"/>
</dbReference>
<feature type="repeat" description="ANK" evidence="3">
    <location>
        <begin position="45"/>
        <end position="77"/>
    </location>
</feature>
<dbReference type="GeneTree" id="ENSGT00940000157475"/>
<dbReference type="PROSITE" id="PS50088">
    <property type="entry name" value="ANK_REPEAT"/>
    <property type="match status" value="3"/>
</dbReference>
<keyword evidence="1" id="KW-0677">Repeat</keyword>
<accession>A0A8C4WU06</accession>
<keyword evidence="3" id="KW-0040">ANK repeat</keyword>
<feature type="coiled-coil region" evidence="4">
    <location>
        <begin position="421"/>
        <end position="510"/>
    </location>
</feature>
<dbReference type="InterPro" id="IPR002110">
    <property type="entry name" value="Ankyrin_rpt"/>
</dbReference>
<keyword evidence="5" id="KW-1133">Transmembrane helix</keyword>
<feature type="repeat" description="ANK" evidence="3">
    <location>
        <begin position="143"/>
        <end position="175"/>
    </location>
</feature>
<dbReference type="PANTHER" id="PTHR24129:SF2">
    <property type="entry name" value="DUF3447 DOMAIN-CONTAINING PROTEIN"/>
    <property type="match status" value="1"/>
</dbReference>
<dbReference type="OMA" id="AKGHEGC"/>
<name>A0A8C4WU06_EPTBU</name>
<dbReference type="InterPro" id="IPR036770">
    <property type="entry name" value="Ankyrin_rpt-contain_sf"/>
</dbReference>
<feature type="coiled-coil region" evidence="4">
    <location>
        <begin position="549"/>
        <end position="639"/>
    </location>
</feature>
<sequence>MERKELGEWNKHDERLLQAVEGQDAERVATAIQKKGASPSKLDGEGRSAFHVAAAKGHEGCLSVILEHSIDTSITDASGKIKNRKKNESVCTIILPFMILLFNQFISSVDIFFYFLPAAIQGDLTTVQMLSNHKSPVNGKDNDGSSPLALAARMCHPDICNYLMDRGADINIRDNHKKTPLMVACEHGSRAAVEALLTKGADVRASDVRGHNALHYAKQSNHAATLVLIQEEAGGSGSVSPSCPSPIEGKLKSSQQDNQLWRVILLGTYSLRVYFERVQQRARDYDGKMRRLQQQLRLLPLGRDASQTELSSPETACNQLLQLKSAARADGAGIGDTESISYPINLSIEEGTKEELQQSYEQQLCEARAELSAEWAARQEAEWRAEEVKQMYERRIEDIEHKVATSRTLQQGVEGQMEKVKLSYERQARELDSQLNSARAAHERERKHVSELQIKLEEAQQTLAHSVPLRQYEELETSFNLSLEETSERLAGLTEQYNVAQDEIARLQADNLNKSISRVPHADRVDIEEQLRNALDTREVEALELTTRYAEVKDRRRELSAALESLQLELKSVSNRLTESEKLRVVLKVDLDTVRREFADVSHRHSGVEKENEFLKSALKESKQELKNVLTLYEDLQKDVSFKNEHIKTLEMMVSDVTDKLSLVQEEMRLMQSKTENLEYSQMQMVPKEIVEKESVMLQEEAAMLKNMMSEMSQSCLKVETEKQELEGLLLKAKEKLSDLENENKVAQGEVNRTNLTLAAVQAECNEKVSRHKHEEIVSLLKEEEEVSEVQEERARLRLALNSLSQLPYATGSTKRQNQQLEGLHIQLRKVQHQLLEAEKRHQEVVAVYRTHLLCAVQAST</sequence>
<dbReference type="PANTHER" id="PTHR24129">
    <property type="entry name" value="ANKYCORBIN"/>
    <property type="match status" value="1"/>
</dbReference>
<keyword evidence="2 4" id="KW-0175">Coiled coil</keyword>
<dbReference type="InterPro" id="IPR042420">
    <property type="entry name" value="RAI14/UACA"/>
</dbReference>
<evidence type="ECO:0000313" key="7">
    <source>
        <dbReference type="Proteomes" id="UP000694388"/>
    </source>
</evidence>
<dbReference type="Ensembl" id="ENSEBUT00000011556.1">
    <property type="protein sequence ID" value="ENSEBUP00000010997.1"/>
    <property type="gene ID" value="ENSEBUG00000007055.1"/>
</dbReference>
<dbReference type="SMART" id="SM00248">
    <property type="entry name" value="ANK"/>
    <property type="match status" value="4"/>
</dbReference>
<protein>
    <submittedName>
        <fullName evidence="6">Uncharacterized protein</fullName>
    </submittedName>
</protein>
<keyword evidence="5" id="KW-0812">Transmembrane</keyword>
<dbReference type="Pfam" id="PF13857">
    <property type="entry name" value="Ank_5"/>
    <property type="match status" value="1"/>
</dbReference>
<evidence type="ECO:0000313" key="6">
    <source>
        <dbReference type="Ensembl" id="ENSEBUP00000010997.1"/>
    </source>
</evidence>
<evidence type="ECO:0000256" key="5">
    <source>
        <dbReference type="SAM" id="Phobius"/>
    </source>
</evidence>
<feature type="transmembrane region" description="Helical" evidence="5">
    <location>
        <begin position="90"/>
        <end position="116"/>
    </location>
</feature>
<reference evidence="6" key="1">
    <citation type="submission" date="2025-08" db="UniProtKB">
        <authorList>
            <consortium name="Ensembl"/>
        </authorList>
    </citation>
    <scope>IDENTIFICATION</scope>
</reference>
<evidence type="ECO:0000256" key="1">
    <source>
        <dbReference type="ARBA" id="ARBA00022737"/>
    </source>
</evidence>
<keyword evidence="7" id="KW-1185">Reference proteome</keyword>
<organism evidence="6 7">
    <name type="scientific">Eptatretus burgeri</name>
    <name type="common">Inshore hagfish</name>
    <dbReference type="NCBI Taxonomy" id="7764"/>
    <lineage>
        <taxon>Eukaryota</taxon>
        <taxon>Metazoa</taxon>
        <taxon>Chordata</taxon>
        <taxon>Craniata</taxon>
        <taxon>Vertebrata</taxon>
        <taxon>Cyclostomata</taxon>
        <taxon>Myxini</taxon>
        <taxon>Myxiniformes</taxon>
        <taxon>Myxinidae</taxon>
        <taxon>Eptatretinae</taxon>
        <taxon>Eptatretus</taxon>
    </lineage>
</organism>
<dbReference type="SUPFAM" id="SSF48403">
    <property type="entry name" value="Ankyrin repeat"/>
    <property type="match status" value="1"/>
</dbReference>
<dbReference type="AlphaFoldDB" id="A0A8C4WU06"/>
<dbReference type="PROSITE" id="PS50297">
    <property type="entry name" value="ANK_REP_REGION"/>
    <property type="match status" value="3"/>
</dbReference>
<dbReference type="Pfam" id="PF13637">
    <property type="entry name" value="Ank_4"/>
    <property type="match status" value="1"/>
</dbReference>
<dbReference type="GO" id="GO:0003779">
    <property type="term" value="F:actin binding"/>
    <property type="evidence" value="ECO:0007669"/>
    <property type="project" value="InterPro"/>
</dbReference>
<evidence type="ECO:0000256" key="2">
    <source>
        <dbReference type="ARBA" id="ARBA00023054"/>
    </source>
</evidence>
<feature type="repeat" description="ANK" evidence="3">
    <location>
        <begin position="176"/>
        <end position="208"/>
    </location>
</feature>
<reference evidence="6" key="2">
    <citation type="submission" date="2025-09" db="UniProtKB">
        <authorList>
            <consortium name="Ensembl"/>
        </authorList>
    </citation>
    <scope>IDENTIFICATION</scope>
</reference>
<dbReference type="Proteomes" id="UP000694388">
    <property type="component" value="Unplaced"/>
</dbReference>
<proteinExistence type="predicted"/>
<evidence type="ECO:0000256" key="3">
    <source>
        <dbReference type="PROSITE-ProRule" id="PRU00023"/>
    </source>
</evidence>
<keyword evidence="5" id="KW-0472">Membrane</keyword>
<feature type="coiled-coil region" evidence="4">
    <location>
        <begin position="716"/>
        <end position="841"/>
    </location>
</feature>
<evidence type="ECO:0000256" key="4">
    <source>
        <dbReference type="SAM" id="Coils"/>
    </source>
</evidence>